<dbReference type="Gene3D" id="3.20.20.140">
    <property type="entry name" value="Metal-dependent hydrolases"/>
    <property type="match status" value="1"/>
</dbReference>
<dbReference type="PANTHER" id="PTHR36928">
    <property type="entry name" value="PHOSPHATASE YCDX-RELATED"/>
    <property type="match status" value="1"/>
</dbReference>
<dbReference type="GO" id="GO:0005829">
    <property type="term" value="C:cytosol"/>
    <property type="evidence" value="ECO:0007669"/>
    <property type="project" value="TreeGrafter"/>
</dbReference>
<dbReference type="SMART" id="SM00481">
    <property type="entry name" value="POLIIIAc"/>
    <property type="match status" value="1"/>
</dbReference>
<reference evidence="2" key="1">
    <citation type="submission" date="2020-10" db="EMBL/GenBank/DDBJ databases">
        <authorList>
            <person name="Gilroy R."/>
        </authorList>
    </citation>
    <scope>NUCLEOTIDE SEQUENCE</scope>
    <source>
        <strain evidence="2">ChiBcec7-5410</strain>
    </source>
</reference>
<dbReference type="Proteomes" id="UP000824160">
    <property type="component" value="Unassembled WGS sequence"/>
</dbReference>
<dbReference type="CDD" id="cd07437">
    <property type="entry name" value="PHP_HisPPase_Ycdx_like"/>
    <property type="match status" value="1"/>
</dbReference>
<dbReference type="GO" id="GO:0008270">
    <property type="term" value="F:zinc ion binding"/>
    <property type="evidence" value="ECO:0007669"/>
    <property type="project" value="TreeGrafter"/>
</dbReference>
<proteinExistence type="predicted"/>
<gene>
    <name evidence="2" type="ORF">IAC43_09270</name>
</gene>
<dbReference type="InterPro" id="IPR004013">
    <property type="entry name" value="PHP_dom"/>
</dbReference>
<comment type="caution">
    <text evidence="2">The sequence shown here is derived from an EMBL/GenBank/DDBJ whole genome shotgun (WGS) entry which is preliminary data.</text>
</comment>
<dbReference type="InterPro" id="IPR016195">
    <property type="entry name" value="Pol/histidinol_Pase-like"/>
</dbReference>
<dbReference type="Pfam" id="PF02811">
    <property type="entry name" value="PHP"/>
    <property type="match status" value="1"/>
</dbReference>
<dbReference type="PANTHER" id="PTHR36928:SF1">
    <property type="entry name" value="PHOSPHATASE YCDX-RELATED"/>
    <property type="match status" value="1"/>
</dbReference>
<sequence length="241" mass="26615">MRIIADLHTHTIVSHHAYSTLEEMVAGAARANLAAIAITDHGPKMPDGANDWHFCSMWIVPRVIQSVAVLRGGEANIISYDGEIDLSPADLDFLDLTIASLHSYAIEVGSTEQNTAVYQKMLRHPKIDILGHPTDPPFTFDYEAVVRTAAETGKALELNSHALRKIPDAIGRYKELALLCKKYGVWMTVSSDAHVSYEVGYFGPIPELLDELEVPASLVVNASRENLNRFLKERGKNVPEI</sequence>
<name>A0A9D1H822_9FIRM</name>
<evidence type="ECO:0000313" key="3">
    <source>
        <dbReference type="Proteomes" id="UP000824160"/>
    </source>
</evidence>
<dbReference type="SUPFAM" id="SSF89550">
    <property type="entry name" value="PHP domain-like"/>
    <property type="match status" value="1"/>
</dbReference>
<dbReference type="EMBL" id="DVLW01000253">
    <property type="protein sequence ID" value="HIT95363.1"/>
    <property type="molecule type" value="Genomic_DNA"/>
</dbReference>
<protein>
    <submittedName>
        <fullName evidence="2">Phosphatase</fullName>
    </submittedName>
</protein>
<evidence type="ECO:0000259" key="1">
    <source>
        <dbReference type="SMART" id="SM00481"/>
    </source>
</evidence>
<dbReference type="GO" id="GO:0042578">
    <property type="term" value="F:phosphoric ester hydrolase activity"/>
    <property type="evidence" value="ECO:0007669"/>
    <property type="project" value="TreeGrafter"/>
</dbReference>
<dbReference type="InterPro" id="IPR050243">
    <property type="entry name" value="PHP_phosphatase"/>
</dbReference>
<feature type="domain" description="Polymerase/histidinol phosphatase N-terminal" evidence="1">
    <location>
        <begin position="5"/>
        <end position="79"/>
    </location>
</feature>
<evidence type="ECO:0000313" key="2">
    <source>
        <dbReference type="EMBL" id="HIT95363.1"/>
    </source>
</evidence>
<accession>A0A9D1H822</accession>
<dbReference type="AlphaFoldDB" id="A0A9D1H822"/>
<reference evidence="2" key="2">
    <citation type="journal article" date="2021" name="PeerJ">
        <title>Extensive microbial diversity within the chicken gut microbiome revealed by metagenomics and culture.</title>
        <authorList>
            <person name="Gilroy R."/>
            <person name="Ravi A."/>
            <person name="Getino M."/>
            <person name="Pursley I."/>
            <person name="Horton D.L."/>
            <person name="Alikhan N.F."/>
            <person name="Baker D."/>
            <person name="Gharbi K."/>
            <person name="Hall N."/>
            <person name="Watson M."/>
            <person name="Adriaenssens E.M."/>
            <person name="Foster-Nyarko E."/>
            <person name="Jarju S."/>
            <person name="Secka A."/>
            <person name="Antonio M."/>
            <person name="Oren A."/>
            <person name="Chaudhuri R.R."/>
            <person name="La Ragione R."/>
            <person name="Hildebrand F."/>
            <person name="Pallen M.J."/>
        </authorList>
    </citation>
    <scope>NUCLEOTIDE SEQUENCE</scope>
    <source>
        <strain evidence="2">ChiBcec7-5410</strain>
    </source>
</reference>
<dbReference type="InterPro" id="IPR003141">
    <property type="entry name" value="Pol/His_phosphatase_N"/>
</dbReference>
<organism evidence="2 3">
    <name type="scientific">Candidatus Faecivivens stercoripullorum</name>
    <dbReference type="NCBI Taxonomy" id="2840805"/>
    <lineage>
        <taxon>Bacteria</taxon>
        <taxon>Bacillati</taxon>
        <taxon>Bacillota</taxon>
        <taxon>Clostridia</taxon>
        <taxon>Eubacteriales</taxon>
        <taxon>Oscillospiraceae</taxon>
        <taxon>Oscillospiraceae incertae sedis</taxon>
        <taxon>Candidatus Faecivivens</taxon>
    </lineage>
</organism>